<organism evidence="2 3">
    <name type="scientific">Rhizophagus irregularis</name>
    <dbReference type="NCBI Taxonomy" id="588596"/>
    <lineage>
        <taxon>Eukaryota</taxon>
        <taxon>Fungi</taxon>
        <taxon>Fungi incertae sedis</taxon>
        <taxon>Mucoromycota</taxon>
        <taxon>Glomeromycotina</taxon>
        <taxon>Glomeromycetes</taxon>
        <taxon>Glomerales</taxon>
        <taxon>Glomeraceae</taxon>
        <taxon>Rhizophagus</taxon>
    </lineage>
</organism>
<protein>
    <submittedName>
        <fullName evidence="2">Uncharacterized protein</fullName>
    </submittedName>
</protein>
<dbReference type="VEuPathDB" id="FungiDB:FUN_008240"/>
<gene>
    <name evidence="2" type="ORF">RhiirA5_409551</name>
</gene>
<dbReference type="Proteomes" id="UP000232722">
    <property type="component" value="Unassembled WGS sequence"/>
</dbReference>
<evidence type="ECO:0000313" key="3">
    <source>
        <dbReference type="Proteomes" id="UP000232722"/>
    </source>
</evidence>
<feature type="compositionally biased region" description="Basic and acidic residues" evidence="1">
    <location>
        <begin position="148"/>
        <end position="158"/>
    </location>
</feature>
<evidence type="ECO:0000256" key="1">
    <source>
        <dbReference type="SAM" id="MobiDB-lite"/>
    </source>
</evidence>
<name>A0A2N0Q5D1_9GLOM</name>
<reference evidence="2 3" key="1">
    <citation type="submission" date="2016-04" db="EMBL/GenBank/DDBJ databases">
        <title>Genome analyses suggest a sexual origin of heterokaryosis in a supposedly ancient asexual fungus.</title>
        <authorList>
            <person name="Ropars J."/>
            <person name="Sedzielewska K."/>
            <person name="Noel J."/>
            <person name="Charron P."/>
            <person name="Farinelli L."/>
            <person name="Marton T."/>
            <person name="Kruger M."/>
            <person name="Pelin A."/>
            <person name="Brachmann A."/>
            <person name="Corradi N."/>
        </authorList>
    </citation>
    <scope>NUCLEOTIDE SEQUENCE [LARGE SCALE GENOMIC DNA]</scope>
    <source>
        <strain evidence="2 3">A5</strain>
    </source>
</reference>
<proteinExistence type="predicted"/>
<dbReference type="EMBL" id="LLXJ01000142">
    <property type="protein sequence ID" value="PKC14284.1"/>
    <property type="molecule type" value="Genomic_DNA"/>
</dbReference>
<feature type="compositionally biased region" description="Basic and acidic residues" evidence="1">
    <location>
        <begin position="121"/>
        <end position="134"/>
    </location>
</feature>
<evidence type="ECO:0000313" key="2">
    <source>
        <dbReference type="EMBL" id="PKC14284.1"/>
    </source>
</evidence>
<dbReference type="VEuPathDB" id="FungiDB:RhiirA1_442289"/>
<reference evidence="2 3" key="2">
    <citation type="submission" date="2017-09" db="EMBL/GenBank/DDBJ databases">
        <title>Extensive intraspecific genome diversity in a model arbuscular mycorrhizal fungus.</title>
        <authorList>
            <person name="Chen E.C."/>
            <person name="Morin E."/>
            <person name="Beaudet D."/>
            <person name="Noel J."/>
            <person name="Ndikumana S."/>
            <person name="Charron P."/>
            <person name="St-Onge C."/>
            <person name="Giorgi J."/>
            <person name="Grigoriev I.V."/>
            <person name="Roux C."/>
            <person name="Martin F.M."/>
            <person name="Corradi N."/>
        </authorList>
    </citation>
    <scope>NUCLEOTIDE SEQUENCE [LARGE SCALE GENOMIC DNA]</scope>
    <source>
        <strain evidence="2 3">A5</strain>
    </source>
</reference>
<feature type="region of interest" description="Disordered" evidence="1">
    <location>
        <begin position="121"/>
        <end position="186"/>
    </location>
</feature>
<comment type="caution">
    <text evidence="2">The sequence shown here is derived from an EMBL/GenBank/DDBJ whole genome shotgun (WGS) entry which is preliminary data.</text>
</comment>
<accession>A0A2N0Q5D1</accession>
<sequence length="245" mass="28444">NLFHKKFSTSTKNLIRQIPNATSKEQVYDLLKQIEDTNDEGIKEWLSYYQQPYVLASLNKYVSNVDHEIWNKSGSDTNNAEAAHSMVNREGKQLKLLSAILKGKRYDIRCYTTIETHDKKGVPYTHRDKSDVKRVQNSIARKTSRTQKNKESLDDKLPKSSKKRNLSPSSSRTSVKSKKNHEREDILSDNEELLKEIRKKNLELELKEKEILLKEREVKARIAEAEAQMIEAKAEALELENRNKC</sequence>
<dbReference type="AlphaFoldDB" id="A0A2N0Q5D1"/>
<feature type="non-terminal residue" evidence="2">
    <location>
        <position position="1"/>
    </location>
</feature>